<dbReference type="PROSITE" id="PS51387">
    <property type="entry name" value="FAD_PCMH"/>
    <property type="match status" value="1"/>
</dbReference>
<dbReference type="PANTHER" id="PTHR42973:SF54">
    <property type="entry name" value="FAD-BINDING PCMH-TYPE DOMAIN-CONTAINING PROTEIN"/>
    <property type="match status" value="1"/>
</dbReference>
<dbReference type="PANTHER" id="PTHR42973">
    <property type="entry name" value="BINDING OXIDOREDUCTASE, PUTATIVE (AFU_ORTHOLOGUE AFUA_1G17690)-RELATED"/>
    <property type="match status" value="1"/>
</dbReference>
<dbReference type="InterPro" id="IPR050416">
    <property type="entry name" value="FAD-linked_Oxidoreductase"/>
</dbReference>
<evidence type="ECO:0000256" key="2">
    <source>
        <dbReference type="ARBA" id="ARBA00022630"/>
    </source>
</evidence>
<evidence type="ECO:0000259" key="6">
    <source>
        <dbReference type="PROSITE" id="PS51387"/>
    </source>
</evidence>
<protein>
    <submittedName>
        <fullName evidence="7">FAD binding domain-containing protein</fullName>
    </submittedName>
</protein>
<dbReference type="GO" id="GO:0071949">
    <property type="term" value="F:FAD binding"/>
    <property type="evidence" value="ECO:0007669"/>
    <property type="project" value="InterPro"/>
</dbReference>
<reference evidence="7" key="1">
    <citation type="journal article" date="2020" name="Phytopathology">
        <title>Genome Sequence Resources of Colletotrichum truncatum, C. plurivorum, C. musicola, and C. sojae: Four Species Pathogenic to Soybean (Glycine max).</title>
        <authorList>
            <person name="Rogerio F."/>
            <person name="Boufleur T.R."/>
            <person name="Ciampi-Guillardi M."/>
            <person name="Sukno S.A."/>
            <person name="Thon M.R."/>
            <person name="Massola Junior N.S."/>
            <person name="Baroncelli R."/>
        </authorList>
    </citation>
    <scope>NUCLEOTIDE SEQUENCE</scope>
    <source>
        <strain evidence="7">LFN00145</strain>
    </source>
</reference>
<proteinExistence type="inferred from homology"/>
<accession>A0A8H6K379</accession>
<keyword evidence="5" id="KW-0732">Signal</keyword>
<dbReference type="GO" id="GO:0016491">
    <property type="term" value="F:oxidoreductase activity"/>
    <property type="evidence" value="ECO:0007669"/>
    <property type="project" value="UniProtKB-KW"/>
</dbReference>
<keyword evidence="2" id="KW-0285">Flavoprotein</keyword>
<evidence type="ECO:0000256" key="4">
    <source>
        <dbReference type="ARBA" id="ARBA00023002"/>
    </source>
</evidence>
<dbReference type="Pfam" id="PF01565">
    <property type="entry name" value="FAD_binding_4"/>
    <property type="match status" value="1"/>
</dbReference>
<feature type="domain" description="FAD-binding PCMH-type" evidence="6">
    <location>
        <begin position="55"/>
        <end position="228"/>
    </location>
</feature>
<feature type="chain" id="PRO_5034007834" evidence="5">
    <location>
        <begin position="23"/>
        <end position="508"/>
    </location>
</feature>
<keyword evidence="8" id="KW-1185">Reference proteome</keyword>
<organism evidence="7 8">
    <name type="scientific">Colletotrichum plurivorum</name>
    <dbReference type="NCBI Taxonomy" id="2175906"/>
    <lineage>
        <taxon>Eukaryota</taxon>
        <taxon>Fungi</taxon>
        <taxon>Dikarya</taxon>
        <taxon>Ascomycota</taxon>
        <taxon>Pezizomycotina</taxon>
        <taxon>Sordariomycetes</taxon>
        <taxon>Hypocreomycetidae</taxon>
        <taxon>Glomerellales</taxon>
        <taxon>Glomerellaceae</taxon>
        <taxon>Colletotrichum</taxon>
        <taxon>Colletotrichum orchidearum species complex</taxon>
    </lineage>
</organism>
<dbReference type="Proteomes" id="UP000654918">
    <property type="component" value="Unassembled WGS sequence"/>
</dbReference>
<evidence type="ECO:0000313" key="7">
    <source>
        <dbReference type="EMBL" id="KAF6823858.1"/>
    </source>
</evidence>
<evidence type="ECO:0000256" key="1">
    <source>
        <dbReference type="ARBA" id="ARBA00005466"/>
    </source>
</evidence>
<keyword evidence="4" id="KW-0560">Oxidoreductase</keyword>
<comment type="similarity">
    <text evidence="1">Belongs to the oxygen-dependent FAD-linked oxidoreductase family.</text>
</comment>
<dbReference type="SUPFAM" id="SSF56176">
    <property type="entry name" value="FAD-binding/transporter-associated domain-like"/>
    <property type="match status" value="1"/>
</dbReference>
<dbReference type="InterPro" id="IPR016166">
    <property type="entry name" value="FAD-bd_PCMH"/>
</dbReference>
<dbReference type="InterPro" id="IPR016169">
    <property type="entry name" value="FAD-bd_PCMH_sub2"/>
</dbReference>
<sequence>MMLWSAAPVFAASLLLGQHTLAEFIPKGVSSLQSIALPPSSRLTPLLLDYFTAASWLGPACIFAPTSAKQMAFAVKVLVKTKVPFAVRGGGHMPIGDSNNINSTGILLSSSGFTQLRLSKDKSTVTVGPANSWGDVYRYLEPAGVSVVGGRLGVVGIPGFLLGGGMSFFTNEYGWGSANVKSFELVLADGKVVTATAKNKYADLFWALRGGGNSFAIITSMELKTVSAPVVTVGTVVYGEGQRDNFLDTIYHYAIDGSLDKKSAVIPNIFWSGESPETLTYMSYLFYNGNDTRPSALSNFTSAQMPADLADFQPRTMGQWATATEVGWEQLHGRHSRFWVLSFQANREAMNIVHDTFFELIAKYLGDVPGIGATLTFMPISKSSITANRGGGPASDPMGIDESQGPFIWVEESLGFVRAEDEDTVTRFYEALDLEIFARLNHLLVLTPYLYLNDAGKSQPVFEGYDPANLRRLRTIRHKYDPDRIYTDQMPGGFKVDAAPKVDAALWS</sequence>
<evidence type="ECO:0000256" key="3">
    <source>
        <dbReference type="ARBA" id="ARBA00022827"/>
    </source>
</evidence>
<keyword evidence="3" id="KW-0274">FAD</keyword>
<evidence type="ECO:0000256" key="5">
    <source>
        <dbReference type="SAM" id="SignalP"/>
    </source>
</evidence>
<gene>
    <name evidence="7" type="ORF">CPLU01_11167</name>
</gene>
<name>A0A8H6K379_9PEZI</name>
<feature type="signal peptide" evidence="5">
    <location>
        <begin position="1"/>
        <end position="22"/>
    </location>
</feature>
<dbReference type="Gene3D" id="3.30.465.10">
    <property type="match status" value="1"/>
</dbReference>
<comment type="caution">
    <text evidence="7">The sequence shown here is derived from an EMBL/GenBank/DDBJ whole genome shotgun (WGS) entry which is preliminary data.</text>
</comment>
<dbReference type="InterPro" id="IPR006094">
    <property type="entry name" value="Oxid_FAD_bind_N"/>
</dbReference>
<evidence type="ECO:0000313" key="8">
    <source>
        <dbReference type="Proteomes" id="UP000654918"/>
    </source>
</evidence>
<dbReference type="AlphaFoldDB" id="A0A8H6K379"/>
<dbReference type="EMBL" id="WIGO01000204">
    <property type="protein sequence ID" value="KAF6823858.1"/>
    <property type="molecule type" value="Genomic_DNA"/>
</dbReference>
<dbReference type="InterPro" id="IPR036318">
    <property type="entry name" value="FAD-bd_PCMH-like_sf"/>
</dbReference>